<dbReference type="InterPro" id="IPR014729">
    <property type="entry name" value="Rossmann-like_a/b/a_fold"/>
</dbReference>
<organism evidence="3 4">
    <name type="scientific">Natrarchaeobius chitinivorans</name>
    <dbReference type="NCBI Taxonomy" id="1679083"/>
    <lineage>
        <taxon>Archaea</taxon>
        <taxon>Methanobacteriati</taxon>
        <taxon>Methanobacteriota</taxon>
        <taxon>Stenosarchaea group</taxon>
        <taxon>Halobacteria</taxon>
        <taxon>Halobacteriales</taxon>
        <taxon>Natrialbaceae</taxon>
        <taxon>Natrarchaeobius</taxon>
    </lineage>
</organism>
<feature type="domain" description="UspA" evidence="2">
    <location>
        <begin position="1"/>
        <end position="137"/>
    </location>
</feature>
<evidence type="ECO:0000256" key="1">
    <source>
        <dbReference type="ARBA" id="ARBA00008791"/>
    </source>
</evidence>
<name>A0A3N6NA94_NATCH</name>
<protein>
    <submittedName>
        <fullName evidence="3">Universal stress protein</fullName>
    </submittedName>
</protein>
<proteinExistence type="inferred from homology"/>
<dbReference type="Proteomes" id="UP000282323">
    <property type="component" value="Unassembled WGS sequence"/>
</dbReference>
<dbReference type="SUPFAM" id="SSF52402">
    <property type="entry name" value="Adenine nucleotide alpha hydrolases-like"/>
    <property type="match status" value="2"/>
</dbReference>
<dbReference type="OrthoDB" id="105697at2157"/>
<feature type="domain" description="UspA" evidence="2">
    <location>
        <begin position="152"/>
        <end position="287"/>
    </location>
</feature>
<dbReference type="CDD" id="cd00293">
    <property type="entry name" value="USP-like"/>
    <property type="match status" value="2"/>
</dbReference>
<dbReference type="EMBL" id="REGA01000005">
    <property type="protein sequence ID" value="RQG95522.1"/>
    <property type="molecule type" value="Genomic_DNA"/>
</dbReference>
<dbReference type="InterPro" id="IPR006016">
    <property type="entry name" value="UspA"/>
</dbReference>
<dbReference type="Gene3D" id="3.40.50.620">
    <property type="entry name" value="HUPs"/>
    <property type="match status" value="1"/>
</dbReference>
<dbReference type="AlphaFoldDB" id="A0A3N6NA94"/>
<sequence length="293" mass="31740">MPQHVLVPIDGSDHAFAGLEYCLTSFPEATVSALYVVDPSQDHEATAGSADTSLDRAEDRGERVLDRAVGLADDYDRELQTSLRIGTPHKEILEVTKTDVDHVVMGSHGQSPITRPFLGRVSEAIVRRAPVSTTVVPESTDAIRNRDLPGSILVPLDGSEQSIAALEYALETFPKATFTAFHALSLPFDRSRSEVRGTYLEDILDDREARAERIFERATTIADEHGTTIETATGNDGPTNAIVDFAQTNGYDQIVMGGHGRSLAVTLTGSVAERVSRRSPRTVTLVRGDPTSN</sequence>
<keyword evidence="4" id="KW-1185">Reference proteome</keyword>
<evidence type="ECO:0000313" key="4">
    <source>
        <dbReference type="Proteomes" id="UP000282323"/>
    </source>
</evidence>
<dbReference type="InterPro" id="IPR006015">
    <property type="entry name" value="Universal_stress_UspA"/>
</dbReference>
<dbReference type="PRINTS" id="PR01438">
    <property type="entry name" value="UNVRSLSTRESS"/>
</dbReference>
<comment type="similarity">
    <text evidence="1">Belongs to the universal stress protein A family.</text>
</comment>
<evidence type="ECO:0000313" key="3">
    <source>
        <dbReference type="EMBL" id="RQG95522.1"/>
    </source>
</evidence>
<dbReference type="Pfam" id="PF00582">
    <property type="entry name" value="Usp"/>
    <property type="match status" value="2"/>
</dbReference>
<comment type="caution">
    <text evidence="3">The sequence shown here is derived from an EMBL/GenBank/DDBJ whole genome shotgun (WGS) entry which is preliminary data.</text>
</comment>
<evidence type="ECO:0000259" key="2">
    <source>
        <dbReference type="Pfam" id="PF00582"/>
    </source>
</evidence>
<dbReference type="Gene3D" id="3.40.50.12370">
    <property type="match status" value="1"/>
</dbReference>
<dbReference type="PANTHER" id="PTHR46268:SF24">
    <property type="entry name" value="UNIVERSAL STRESS PROTEIN"/>
    <property type="match status" value="1"/>
</dbReference>
<reference evidence="3 4" key="1">
    <citation type="submission" date="2018-10" db="EMBL/GenBank/DDBJ databases">
        <title>Natrarchaeobius chitinivorans gen. nov., sp. nov., and Natrarchaeobius haloalkaliphilus sp. nov., alkaliphilic, chitin-utilizing haloarchaea from hypersaline alkaline lakes.</title>
        <authorList>
            <person name="Sorokin D.Y."/>
            <person name="Elcheninov A.G."/>
            <person name="Kostrikina N.A."/>
            <person name="Bale N.J."/>
            <person name="Sinninghe Damste J.S."/>
            <person name="Khijniak T.V."/>
            <person name="Kublanov I.V."/>
            <person name="Toshchakov S.V."/>
        </authorList>
    </citation>
    <scope>NUCLEOTIDE SEQUENCE [LARGE SCALE GENOMIC DNA]</scope>
    <source>
        <strain evidence="3 4">AArcht4T</strain>
    </source>
</reference>
<accession>A0A3N6NA94</accession>
<dbReference type="PANTHER" id="PTHR46268">
    <property type="entry name" value="STRESS RESPONSE PROTEIN NHAX"/>
    <property type="match status" value="1"/>
</dbReference>
<gene>
    <name evidence="3" type="ORF">EA473_08720</name>
</gene>
<dbReference type="RefSeq" id="WP_124195238.1">
    <property type="nucleotide sequence ID" value="NZ_REGA01000005.1"/>
</dbReference>